<feature type="domain" description="GH15-like" evidence="1">
    <location>
        <begin position="357"/>
        <end position="634"/>
    </location>
</feature>
<dbReference type="PANTHER" id="PTHR31616">
    <property type="entry name" value="TREHALASE"/>
    <property type="match status" value="1"/>
</dbReference>
<name>A0A1H8DI79_9BACL</name>
<dbReference type="Gene3D" id="2.70.98.10">
    <property type="match status" value="1"/>
</dbReference>
<dbReference type="SUPFAM" id="SSF48208">
    <property type="entry name" value="Six-hairpin glycosidases"/>
    <property type="match status" value="1"/>
</dbReference>
<evidence type="ECO:0000313" key="2">
    <source>
        <dbReference type="EMBL" id="SEN06237.1"/>
    </source>
</evidence>
<dbReference type="GO" id="GO:0030246">
    <property type="term" value="F:carbohydrate binding"/>
    <property type="evidence" value="ECO:0007669"/>
    <property type="project" value="InterPro"/>
</dbReference>
<organism evidence="2 3">
    <name type="scientific">Lihuaxuella thermophila</name>
    <dbReference type="NCBI Taxonomy" id="1173111"/>
    <lineage>
        <taxon>Bacteria</taxon>
        <taxon>Bacillati</taxon>
        <taxon>Bacillota</taxon>
        <taxon>Bacilli</taxon>
        <taxon>Bacillales</taxon>
        <taxon>Thermoactinomycetaceae</taxon>
        <taxon>Lihuaxuella</taxon>
    </lineage>
</organism>
<keyword evidence="3" id="KW-1185">Reference proteome</keyword>
<dbReference type="Gene3D" id="1.50.10.10">
    <property type="match status" value="1"/>
</dbReference>
<dbReference type="InterPro" id="IPR012341">
    <property type="entry name" value="6hp_glycosidase-like_sf"/>
</dbReference>
<dbReference type="InterPro" id="IPR008928">
    <property type="entry name" value="6-hairpin_glycosidase_sf"/>
</dbReference>
<evidence type="ECO:0000259" key="1">
    <source>
        <dbReference type="Pfam" id="PF00723"/>
    </source>
</evidence>
<sequence>MNKKPYLIDGVIGNSKMLATLDRCGQLHRLWWPRIDFPQHVEETYAGIWVDGKTESASWFHQQPWQHQQNYLGDTPILRTTAFAEDLRLEVVCEDEMVPDTDVMMRHYTITNRGDQEHSLIFLYFSSCQIGESPRYNTTMFDMKRDALVHYRGEYAISIGASLPVSGYQAGHARQNITQNRLNGNPIAMNGEGGLSWKLGLLRPGESKELTLFIVAGEGPDQALSALNHARNKGHAALRKITQDHWKNYLAMARPVQTGVEAIDRCYRRSLIVFKLMTDETHGSMIAAPEFDEEFSRCGGYAYCWGRDAAYIIAAVDRAGYTRMGRQFYRWALKAQSRDGSWQQRHYLDGRLAPQWGLQIDETGSILWGMWQHYRLTQDPSFLDEVWEAVQKAADFLIHFIDPETGLPLPSRDLWEERDGEHTYSAAAVFGGLIGASKIAEARGCEELARLWAGEAEKMRAAVSEKLWNEERQTFYRGLKLAVTPERMAEAAGAGKKVQIEVNEKGYETCRLWEDPVIDASLLGLHIPFGLFPADDERMIRTADAIEKCLTSHPAGGIKRYEDDAYIGGNPWILTTLWLAMYRIRQGKIREGMKLLHWAVDHRTQLDLLPEQIDRRTGKPAWVVPLTWSHAMFVLTVLELMDAGAFGGKPDEGHDVGCNPG</sequence>
<dbReference type="GO" id="GO:0004553">
    <property type="term" value="F:hydrolase activity, hydrolyzing O-glycosyl compounds"/>
    <property type="evidence" value="ECO:0007669"/>
    <property type="project" value="TreeGrafter"/>
</dbReference>
<dbReference type="GO" id="GO:0005975">
    <property type="term" value="P:carbohydrate metabolic process"/>
    <property type="evidence" value="ECO:0007669"/>
    <property type="project" value="InterPro"/>
</dbReference>
<gene>
    <name evidence="2" type="ORF">SAMN05444955_105166</name>
</gene>
<accession>A0A1H8DI79</accession>
<reference evidence="2 3" key="1">
    <citation type="submission" date="2016-10" db="EMBL/GenBank/DDBJ databases">
        <authorList>
            <person name="de Groot N.N."/>
        </authorList>
    </citation>
    <scope>NUCLEOTIDE SEQUENCE [LARGE SCALE GENOMIC DNA]</scope>
    <source>
        <strain evidence="2 3">DSM 46701</strain>
    </source>
</reference>
<dbReference type="Proteomes" id="UP000199695">
    <property type="component" value="Unassembled WGS sequence"/>
</dbReference>
<dbReference type="OrthoDB" id="3902805at2"/>
<proteinExistence type="predicted"/>
<dbReference type="PANTHER" id="PTHR31616:SF0">
    <property type="entry name" value="GLUCAN 1,4-ALPHA-GLUCOSIDASE"/>
    <property type="match status" value="1"/>
</dbReference>
<feature type="domain" description="GH15-like" evidence="1">
    <location>
        <begin position="267"/>
        <end position="333"/>
    </location>
</feature>
<dbReference type="AlphaFoldDB" id="A0A1H8DI79"/>
<dbReference type="Pfam" id="PF00723">
    <property type="entry name" value="Glyco_hydro_15"/>
    <property type="match status" value="2"/>
</dbReference>
<protein>
    <submittedName>
        <fullName evidence="2">Oligosaccharide amylase</fullName>
    </submittedName>
</protein>
<dbReference type="STRING" id="1173111.SAMN05444955_105166"/>
<dbReference type="EMBL" id="FOCQ01000005">
    <property type="protein sequence ID" value="SEN06237.1"/>
    <property type="molecule type" value="Genomic_DNA"/>
</dbReference>
<dbReference type="InterPro" id="IPR011613">
    <property type="entry name" value="GH15-like"/>
</dbReference>
<evidence type="ECO:0000313" key="3">
    <source>
        <dbReference type="Proteomes" id="UP000199695"/>
    </source>
</evidence>
<dbReference type="InterPro" id="IPR014718">
    <property type="entry name" value="GH-type_carb-bd"/>
</dbReference>
<dbReference type="RefSeq" id="WP_089966783.1">
    <property type="nucleotide sequence ID" value="NZ_FOCQ01000005.1"/>
</dbReference>